<feature type="domain" description="2EXR" evidence="2">
    <location>
        <begin position="56"/>
        <end position="159"/>
    </location>
</feature>
<dbReference type="InterPro" id="IPR045518">
    <property type="entry name" value="2EXR"/>
</dbReference>
<dbReference type="KEGG" id="pchm:VFPPC_10732"/>
<dbReference type="GeneID" id="28853040"/>
<name>A0A179F4H8_METCM</name>
<feature type="compositionally biased region" description="Acidic residues" evidence="1">
    <location>
        <begin position="526"/>
        <end position="568"/>
    </location>
</feature>
<keyword evidence="4" id="KW-1185">Reference proteome</keyword>
<feature type="compositionally biased region" description="Acidic residues" evidence="1">
    <location>
        <begin position="484"/>
        <end position="503"/>
    </location>
</feature>
<feature type="region of interest" description="Disordered" evidence="1">
    <location>
        <begin position="1"/>
        <end position="50"/>
    </location>
</feature>
<reference evidence="3 4" key="1">
    <citation type="journal article" date="2016" name="PLoS Pathog.">
        <title>Biosynthesis of antibiotic leucinostatins in bio-control fungus Purpureocillium lilacinum and their inhibition on phytophthora revealed by genome mining.</title>
        <authorList>
            <person name="Wang G."/>
            <person name="Liu Z."/>
            <person name="Lin R."/>
            <person name="Li E."/>
            <person name="Mao Z."/>
            <person name="Ling J."/>
            <person name="Yang Y."/>
            <person name="Yin W.B."/>
            <person name="Xie B."/>
        </authorList>
    </citation>
    <scope>NUCLEOTIDE SEQUENCE [LARGE SCALE GENOMIC DNA]</scope>
    <source>
        <strain evidence="3">170</strain>
    </source>
</reference>
<feature type="region of interest" description="Disordered" evidence="1">
    <location>
        <begin position="314"/>
        <end position="568"/>
    </location>
</feature>
<dbReference type="OrthoDB" id="3501032at2759"/>
<sequence length="568" mass="64258">MSSDKHTSDEESSSGSDASSDSGSGYGAPLIDLEAEESGADSDESDTLDYAPDIAFPQFTQLPPELRRRIWEVFCPDLVAKARVLNFRVAPSSALTHRLDDYSPQEYWSLADQTEELRAMLATHQESRSIAVKVFPDELHMEAEIGDSVIRFNKKRDVVYLHAFDVSANFYQPGFEREVLHAAVALADGEIVPQHLLIAMVKRALPNLQRLYLSATYEEFQRRKIRWCGTDYVHRYVVQTYQKEIGLGEDVDVLYCWPDVDRHPDFAKYSIPNLREIDAADIAEGAKNTGVHVLPMVEFEFETGMKRMEELRAMKDTPVQDESDEDSDEDDSDGDESQQGTDLDEYESEGIDDADIEEREESEDEIIPTSDAGRFSSPEISDGDEVEEVAPVQRSRKRKVVSDSEEDEPQTKRVRSRAVVDSDDDEPEDGTAASAVVVISDEDNEEPQKRSRRSRAVSESDEEEEDVEIVQVRSKRKSRRADTESEDDENSDDESESASDEDEPPKRISLAERLRRAREENPVSGSEEDDDEEDEDEDDEDEEEGGLLDIMADEDDDDEDEDEDDAGW</sequence>
<comment type="caution">
    <text evidence="3">The sequence shown here is derived from an EMBL/GenBank/DDBJ whole genome shotgun (WGS) entry which is preliminary data.</text>
</comment>
<evidence type="ECO:0000259" key="2">
    <source>
        <dbReference type="Pfam" id="PF20150"/>
    </source>
</evidence>
<feature type="compositionally biased region" description="Low complexity" evidence="1">
    <location>
        <begin position="13"/>
        <end position="23"/>
    </location>
</feature>
<feature type="compositionally biased region" description="Basic and acidic residues" evidence="1">
    <location>
        <begin position="504"/>
        <end position="521"/>
    </location>
</feature>
<dbReference type="EMBL" id="LSBJ02000009">
    <property type="protein sequence ID" value="OAQ60312.1"/>
    <property type="molecule type" value="Genomic_DNA"/>
</dbReference>
<evidence type="ECO:0000256" key="1">
    <source>
        <dbReference type="SAM" id="MobiDB-lite"/>
    </source>
</evidence>
<proteinExistence type="predicted"/>
<gene>
    <name evidence="3" type="ORF">VFPPC_10732</name>
</gene>
<dbReference type="Proteomes" id="UP000078397">
    <property type="component" value="Unassembled WGS sequence"/>
</dbReference>
<dbReference type="RefSeq" id="XP_018138222.1">
    <property type="nucleotide sequence ID" value="XM_018289046.1"/>
</dbReference>
<accession>A0A179F4H8</accession>
<feature type="compositionally biased region" description="Acidic residues" evidence="1">
    <location>
        <begin position="319"/>
        <end position="366"/>
    </location>
</feature>
<dbReference type="AlphaFoldDB" id="A0A179F4H8"/>
<dbReference type="Pfam" id="PF20150">
    <property type="entry name" value="2EXR"/>
    <property type="match status" value="1"/>
</dbReference>
<feature type="compositionally biased region" description="Acidic residues" evidence="1">
    <location>
        <begin position="33"/>
        <end position="47"/>
    </location>
</feature>
<evidence type="ECO:0000313" key="4">
    <source>
        <dbReference type="Proteomes" id="UP000078397"/>
    </source>
</evidence>
<dbReference type="STRING" id="1380566.A0A179F4H8"/>
<protein>
    <submittedName>
        <fullName evidence="3">Zinc finger domain-containing protein</fullName>
    </submittedName>
</protein>
<evidence type="ECO:0000313" key="3">
    <source>
        <dbReference type="EMBL" id="OAQ60312.1"/>
    </source>
</evidence>
<organism evidence="3 4">
    <name type="scientific">Pochonia chlamydosporia 170</name>
    <dbReference type="NCBI Taxonomy" id="1380566"/>
    <lineage>
        <taxon>Eukaryota</taxon>
        <taxon>Fungi</taxon>
        <taxon>Dikarya</taxon>
        <taxon>Ascomycota</taxon>
        <taxon>Pezizomycotina</taxon>
        <taxon>Sordariomycetes</taxon>
        <taxon>Hypocreomycetidae</taxon>
        <taxon>Hypocreales</taxon>
        <taxon>Clavicipitaceae</taxon>
        <taxon>Pochonia</taxon>
    </lineage>
</organism>
<feature type="compositionally biased region" description="Acidic residues" evidence="1">
    <location>
        <begin position="459"/>
        <end position="468"/>
    </location>
</feature>